<keyword evidence="2" id="KW-1185">Reference proteome</keyword>
<evidence type="ECO:0000313" key="1">
    <source>
        <dbReference type="EMBL" id="KAF0517054.1"/>
    </source>
</evidence>
<dbReference type="EMBL" id="WTPW01000380">
    <property type="protein sequence ID" value="KAF0517054.1"/>
    <property type="molecule type" value="Genomic_DNA"/>
</dbReference>
<dbReference type="AlphaFoldDB" id="A0A8H4ANN3"/>
<organism evidence="1 2">
    <name type="scientific">Gigaspora margarita</name>
    <dbReference type="NCBI Taxonomy" id="4874"/>
    <lineage>
        <taxon>Eukaryota</taxon>
        <taxon>Fungi</taxon>
        <taxon>Fungi incertae sedis</taxon>
        <taxon>Mucoromycota</taxon>
        <taxon>Glomeromycotina</taxon>
        <taxon>Glomeromycetes</taxon>
        <taxon>Diversisporales</taxon>
        <taxon>Gigasporaceae</taxon>
        <taxon>Gigaspora</taxon>
    </lineage>
</organism>
<gene>
    <name evidence="1" type="ORF">F8M41_016960</name>
</gene>
<reference evidence="1 2" key="1">
    <citation type="journal article" date="2019" name="Environ. Microbiol.">
        <title>At the nexus of three kingdoms: the genome of the mycorrhizal fungus Gigaspora margarita provides insights into plant, endobacterial and fungal interactions.</title>
        <authorList>
            <person name="Venice F."/>
            <person name="Ghignone S."/>
            <person name="Salvioli di Fossalunga A."/>
            <person name="Amselem J."/>
            <person name="Novero M."/>
            <person name="Xianan X."/>
            <person name="Sedzielewska Toro K."/>
            <person name="Morin E."/>
            <person name="Lipzen A."/>
            <person name="Grigoriev I.V."/>
            <person name="Henrissat B."/>
            <person name="Martin F.M."/>
            <person name="Bonfante P."/>
        </authorList>
    </citation>
    <scope>NUCLEOTIDE SEQUENCE [LARGE SCALE GENOMIC DNA]</scope>
    <source>
        <strain evidence="1 2">BEG34</strain>
    </source>
</reference>
<proteinExistence type="predicted"/>
<sequence length="225" mass="25990">MIRRILSLERNFQSVKESSREKNLPIQIGWNLSVKKINTFFEHQDTCGYKFEINPKGNVFIVEMEKAVHASVVTLLQDYFKFPNGGVIINSLIDVLGSSVAHYQPNGEGKLPAPRYCYKYSGLTIILMPLIPDPPPQRKLSFRSPRLSRYLEISAVDTLGRPHTRIICEIAVLQNYRDWNAKCSHWMQQQYARLWTHQVAPVPRRYTAIAGQVGVYYEEIRLACY</sequence>
<accession>A0A8H4ANN3</accession>
<dbReference type="OrthoDB" id="2429061at2759"/>
<name>A0A8H4ANN3_GIGMA</name>
<dbReference type="Proteomes" id="UP000439903">
    <property type="component" value="Unassembled WGS sequence"/>
</dbReference>
<evidence type="ECO:0000313" key="2">
    <source>
        <dbReference type="Proteomes" id="UP000439903"/>
    </source>
</evidence>
<protein>
    <submittedName>
        <fullName evidence="1">Uncharacterized protein</fullName>
    </submittedName>
</protein>
<comment type="caution">
    <text evidence="1">The sequence shown here is derived from an EMBL/GenBank/DDBJ whole genome shotgun (WGS) entry which is preliminary data.</text>
</comment>